<dbReference type="Pfam" id="PF00646">
    <property type="entry name" value="F-box"/>
    <property type="match status" value="1"/>
</dbReference>
<accession>A0A9W3DRY3</accession>
<sequence length="351" mass="40583">MRLLKLGRRMTTMSDLAPELVGEILARVPITFLRAVRSTCKSWDSLSENLIFGKAVARKQLLGFMTMDYMLCSVIFDLQGVRNGFIDISLNEIERFNRNKIDKVFHCDGLVLCVISDHAKILVWNPYLAQTRLITPIESFIKTTDQYALGHDSNGNQKILKFSVCREAAYNYDTHYEIYDFSSDSWKVVWPLGPRDWSIPPCQCGLSLKGNTYFIASSIKGLACFLLCFDFTRERFGQLQLPFHTSGYPVTLSCAWEEQLAVLYLEKEDEILEIWVTDKIECNTVSWSKFFKVSISIKPFNVYALGFFIDEEKRVAAVFAQGKKKIERYLQNSLHHWRRSMFKICENWGIS</sequence>
<dbReference type="GeneID" id="108862333"/>
<dbReference type="InterPro" id="IPR050796">
    <property type="entry name" value="SCF_F-box_component"/>
</dbReference>
<dbReference type="InterPro" id="IPR001810">
    <property type="entry name" value="F-box_dom"/>
</dbReference>
<reference evidence="2" key="1">
    <citation type="journal article" date="2019" name="Database">
        <title>The radish genome database (RadishGD): an integrated information resource for radish genomics.</title>
        <authorList>
            <person name="Yu H.J."/>
            <person name="Baek S."/>
            <person name="Lee Y.J."/>
            <person name="Cho A."/>
            <person name="Mun J.H."/>
        </authorList>
    </citation>
    <scope>NUCLEOTIDE SEQUENCE [LARGE SCALE GENOMIC DNA]</scope>
    <source>
        <strain evidence="2">cv. WK10039</strain>
    </source>
</reference>
<dbReference type="SUPFAM" id="SSF81383">
    <property type="entry name" value="F-box domain"/>
    <property type="match status" value="1"/>
</dbReference>
<dbReference type="PANTHER" id="PTHR31672">
    <property type="entry name" value="BNACNNG10540D PROTEIN"/>
    <property type="match status" value="1"/>
</dbReference>
<evidence type="ECO:0000313" key="3">
    <source>
        <dbReference type="RefSeq" id="XP_056866342.1"/>
    </source>
</evidence>
<dbReference type="OrthoDB" id="1853768at2759"/>
<evidence type="ECO:0000259" key="1">
    <source>
        <dbReference type="SMART" id="SM00256"/>
    </source>
</evidence>
<evidence type="ECO:0000313" key="2">
    <source>
        <dbReference type="Proteomes" id="UP000504610"/>
    </source>
</evidence>
<name>A0A9W3DRY3_RAPSA</name>
<dbReference type="InterPro" id="IPR036047">
    <property type="entry name" value="F-box-like_dom_sf"/>
</dbReference>
<dbReference type="Proteomes" id="UP000504610">
    <property type="component" value="Chromosome 5"/>
</dbReference>
<keyword evidence="2" id="KW-1185">Reference proteome</keyword>
<dbReference type="RefSeq" id="XP_056866343.1">
    <property type="nucleotide sequence ID" value="XM_057010363.1"/>
</dbReference>
<dbReference type="AlphaFoldDB" id="A0A9W3DRY3"/>
<dbReference type="PANTHER" id="PTHR31672:SF13">
    <property type="entry name" value="F-BOX PROTEIN CPR30-LIKE"/>
    <property type="match status" value="1"/>
</dbReference>
<organism evidence="2 4">
    <name type="scientific">Raphanus sativus</name>
    <name type="common">Radish</name>
    <name type="synonym">Raphanus raphanistrum var. sativus</name>
    <dbReference type="NCBI Taxonomy" id="3726"/>
    <lineage>
        <taxon>Eukaryota</taxon>
        <taxon>Viridiplantae</taxon>
        <taxon>Streptophyta</taxon>
        <taxon>Embryophyta</taxon>
        <taxon>Tracheophyta</taxon>
        <taxon>Spermatophyta</taxon>
        <taxon>Magnoliopsida</taxon>
        <taxon>eudicotyledons</taxon>
        <taxon>Gunneridae</taxon>
        <taxon>Pentapetalae</taxon>
        <taxon>rosids</taxon>
        <taxon>malvids</taxon>
        <taxon>Brassicales</taxon>
        <taxon>Brassicaceae</taxon>
        <taxon>Brassiceae</taxon>
        <taxon>Raphanus</taxon>
    </lineage>
</organism>
<dbReference type="RefSeq" id="XP_056866342.1">
    <property type="nucleotide sequence ID" value="XM_057010362.1"/>
</dbReference>
<gene>
    <name evidence="3 4" type="primary">LOC108862333</name>
</gene>
<dbReference type="InterPro" id="IPR006527">
    <property type="entry name" value="F-box-assoc_dom_typ1"/>
</dbReference>
<feature type="domain" description="F-box" evidence="1">
    <location>
        <begin position="16"/>
        <end position="56"/>
    </location>
</feature>
<evidence type="ECO:0000313" key="4">
    <source>
        <dbReference type="RefSeq" id="XP_056866343.1"/>
    </source>
</evidence>
<dbReference type="Pfam" id="PF07734">
    <property type="entry name" value="FBA_1"/>
    <property type="match status" value="1"/>
</dbReference>
<dbReference type="InterPro" id="IPR017451">
    <property type="entry name" value="F-box-assoc_interact_dom"/>
</dbReference>
<dbReference type="SMART" id="SM00256">
    <property type="entry name" value="FBOX"/>
    <property type="match status" value="1"/>
</dbReference>
<reference evidence="3 4" key="2">
    <citation type="submission" date="2025-04" db="UniProtKB">
        <authorList>
            <consortium name="RefSeq"/>
        </authorList>
    </citation>
    <scope>IDENTIFICATION</scope>
    <source>
        <tissue evidence="3 4">Leaf</tissue>
    </source>
</reference>
<proteinExistence type="predicted"/>
<dbReference type="NCBIfam" id="TIGR01640">
    <property type="entry name" value="F_box_assoc_1"/>
    <property type="match status" value="1"/>
</dbReference>
<protein>
    <submittedName>
        <fullName evidence="3 4">F-box/kelch-repeat protein At3g13680-like isoform X1</fullName>
    </submittedName>
</protein>